<dbReference type="Proteomes" id="UP000253729">
    <property type="component" value="Unassembled WGS sequence"/>
</dbReference>
<keyword evidence="2" id="KW-1185">Reference proteome</keyword>
<evidence type="ECO:0000313" key="2">
    <source>
        <dbReference type="Proteomes" id="UP000253729"/>
    </source>
</evidence>
<evidence type="ECO:0000313" key="1">
    <source>
        <dbReference type="EMBL" id="RDH26786.1"/>
    </source>
</evidence>
<dbReference type="GeneID" id="38136748"/>
<dbReference type="EMBL" id="KZ852117">
    <property type="protein sequence ID" value="RDH26786.1"/>
    <property type="molecule type" value="Genomic_DNA"/>
</dbReference>
<dbReference type="RefSeq" id="XP_026619808.1">
    <property type="nucleotide sequence ID" value="XM_026768392.1"/>
</dbReference>
<sequence>MPWITVINYHHTRDAKHAIQGIIERLVQIPDIPWLLELSLQGGNVTTHSWSMNPLSSVNIIIVTIQILHLVYG</sequence>
<gene>
    <name evidence="1" type="ORF">BDQ94DRAFT_154986</name>
</gene>
<organism evidence="1 2">
    <name type="scientific">Aspergillus welwitschiae</name>
    <dbReference type="NCBI Taxonomy" id="1341132"/>
    <lineage>
        <taxon>Eukaryota</taxon>
        <taxon>Fungi</taxon>
        <taxon>Dikarya</taxon>
        <taxon>Ascomycota</taxon>
        <taxon>Pezizomycotina</taxon>
        <taxon>Eurotiomycetes</taxon>
        <taxon>Eurotiomycetidae</taxon>
        <taxon>Eurotiales</taxon>
        <taxon>Aspergillaceae</taxon>
        <taxon>Aspergillus</taxon>
        <taxon>Aspergillus subgen. Circumdati</taxon>
    </lineage>
</organism>
<protein>
    <submittedName>
        <fullName evidence="1">Uncharacterized protein</fullName>
    </submittedName>
</protein>
<proteinExistence type="predicted"/>
<name>A0A3F3PK99_9EURO</name>
<accession>A0A3F3PK99</accession>
<reference evidence="1 2" key="1">
    <citation type="submission" date="2018-07" db="EMBL/GenBank/DDBJ databases">
        <title>The genomes of Aspergillus section Nigri reveals drivers in fungal speciation.</title>
        <authorList>
            <consortium name="DOE Joint Genome Institute"/>
            <person name="Vesth T.C."/>
            <person name="Nybo J."/>
            <person name="Theobald S."/>
            <person name="Brandl J."/>
            <person name="Frisvad J.C."/>
            <person name="Nielsen K.F."/>
            <person name="Lyhne E.K."/>
            <person name="Kogle M.E."/>
            <person name="Kuo A."/>
            <person name="Riley R."/>
            <person name="Clum A."/>
            <person name="Nolan M."/>
            <person name="Lipzen A."/>
            <person name="Salamov A."/>
            <person name="Henrissat B."/>
            <person name="Wiebenga A."/>
            <person name="De vries R.P."/>
            <person name="Grigoriev I.V."/>
            <person name="Mortensen U.H."/>
            <person name="Andersen M.R."/>
            <person name="Baker S.E."/>
        </authorList>
    </citation>
    <scope>NUCLEOTIDE SEQUENCE [LARGE SCALE GENOMIC DNA]</scope>
    <source>
        <strain evidence="1 2">CBS 139.54b</strain>
    </source>
</reference>
<feature type="non-terminal residue" evidence="1">
    <location>
        <position position="73"/>
    </location>
</feature>
<dbReference type="AlphaFoldDB" id="A0A3F3PK99"/>